<protein>
    <submittedName>
        <fullName evidence="1">Uncharacterized protein</fullName>
    </submittedName>
</protein>
<dbReference type="KEGG" id="ppr:PBPRA2134"/>
<organism evidence="1 2">
    <name type="scientific">Photobacterium profundum (strain SS9)</name>
    <dbReference type="NCBI Taxonomy" id="298386"/>
    <lineage>
        <taxon>Bacteria</taxon>
        <taxon>Pseudomonadati</taxon>
        <taxon>Pseudomonadota</taxon>
        <taxon>Gammaproteobacteria</taxon>
        <taxon>Vibrionales</taxon>
        <taxon>Vibrionaceae</taxon>
        <taxon>Photobacterium</taxon>
    </lineage>
</organism>
<name>Q6LQ94_PHOPR</name>
<keyword evidence="2" id="KW-1185">Reference proteome</keyword>
<proteinExistence type="predicted"/>
<dbReference type="EMBL" id="CR378670">
    <property type="protein sequence ID" value="CAG20532.1"/>
    <property type="molecule type" value="Genomic_DNA"/>
</dbReference>
<sequence length="92" mass="10865">MKPSFYPFFFIHLQPPMQKSRSALPSRKNKRGLLHFYMLIICLTNTITRLDSKSQKCCKVAHKFHQRLIRNRKLNAGGLEAGYHHHLYVNIQ</sequence>
<dbReference type="HOGENOM" id="CLU_2410686_0_0_6"/>
<dbReference type="Proteomes" id="UP000000593">
    <property type="component" value="Chromosome 1"/>
</dbReference>
<dbReference type="AlphaFoldDB" id="Q6LQ94"/>
<gene>
    <name evidence="1" type="ordered locus">PBPRA2134</name>
</gene>
<evidence type="ECO:0000313" key="1">
    <source>
        <dbReference type="EMBL" id="CAG20532.1"/>
    </source>
</evidence>
<evidence type="ECO:0000313" key="2">
    <source>
        <dbReference type="Proteomes" id="UP000000593"/>
    </source>
</evidence>
<reference evidence="2" key="1">
    <citation type="journal article" date="2005" name="Science">
        <title>Life at depth: Photobacterium profundum genome sequence and expression analysis.</title>
        <authorList>
            <person name="Vezzi A."/>
            <person name="Campanaro S."/>
            <person name="D'Angelo M."/>
            <person name="Simonato F."/>
            <person name="Vitulo N."/>
            <person name="Lauro F.M."/>
            <person name="Cestaro A."/>
            <person name="Malacrida G."/>
            <person name="Simionati B."/>
            <person name="Cannata N."/>
            <person name="Romualdi C."/>
            <person name="Bartlett D.H."/>
            <person name="Valle G."/>
        </authorList>
    </citation>
    <scope>NUCLEOTIDE SEQUENCE [LARGE SCALE GENOMIC DNA]</scope>
    <source>
        <strain evidence="2">ATCC BAA-1253 / SS9</strain>
    </source>
</reference>
<accession>Q6LQ94</accession>